<accession>A0A177B6B7</accession>
<protein>
    <recommendedName>
        <fullName evidence="4">Proteasome subunit beta</fullName>
    </recommendedName>
</protein>
<dbReference type="GO" id="GO:0005634">
    <property type="term" value="C:nucleus"/>
    <property type="evidence" value="ECO:0007669"/>
    <property type="project" value="UniProtKB-SubCell"/>
</dbReference>
<evidence type="ECO:0000256" key="1">
    <source>
        <dbReference type="ARBA" id="ARBA00022490"/>
    </source>
</evidence>
<evidence type="ECO:0000313" key="5">
    <source>
        <dbReference type="EMBL" id="OAF69193.1"/>
    </source>
</evidence>
<dbReference type="CDD" id="cd03759">
    <property type="entry name" value="proteasome_beta_type_3"/>
    <property type="match status" value="1"/>
</dbReference>
<dbReference type="PROSITE" id="PS00854">
    <property type="entry name" value="PROTEASOME_BETA_1"/>
    <property type="match status" value="1"/>
</dbReference>
<keyword evidence="1 4" id="KW-0963">Cytoplasm</keyword>
<dbReference type="InterPro" id="IPR016050">
    <property type="entry name" value="Proteasome_bsu_CS"/>
</dbReference>
<dbReference type="InterPro" id="IPR001353">
    <property type="entry name" value="Proteasome_sua/b"/>
</dbReference>
<evidence type="ECO:0000256" key="4">
    <source>
        <dbReference type="RuleBase" id="RU004203"/>
    </source>
</evidence>
<dbReference type="AlphaFoldDB" id="A0A177B6B7"/>
<evidence type="ECO:0000256" key="2">
    <source>
        <dbReference type="ARBA" id="ARBA00022942"/>
    </source>
</evidence>
<dbReference type="Gene3D" id="3.60.20.10">
    <property type="entry name" value="Glutamine Phosphoribosylpyrophosphate, subunit 1, domain 1"/>
    <property type="match status" value="1"/>
</dbReference>
<dbReference type="InterPro" id="IPR029055">
    <property type="entry name" value="Ntn_hydrolases_N"/>
</dbReference>
<name>A0A177B6B7_9BILA</name>
<dbReference type="InterPro" id="IPR033811">
    <property type="entry name" value="Proteasome_beta_3"/>
</dbReference>
<comment type="caution">
    <text evidence="5">The sequence shown here is derived from an EMBL/GenBank/DDBJ whole genome shotgun (WGS) entry which is preliminary data.</text>
</comment>
<dbReference type="InterPro" id="IPR023333">
    <property type="entry name" value="Proteasome_suB-type"/>
</dbReference>
<evidence type="ECO:0000313" key="6">
    <source>
        <dbReference type="Proteomes" id="UP000078046"/>
    </source>
</evidence>
<dbReference type="GO" id="GO:0005737">
    <property type="term" value="C:cytoplasm"/>
    <property type="evidence" value="ECO:0007669"/>
    <property type="project" value="UniProtKB-SubCell"/>
</dbReference>
<dbReference type="Proteomes" id="UP000078046">
    <property type="component" value="Unassembled WGS sequence"/>
</dbReference>
<dbReference type="SUPFAM" id="SSF56235">
    <property type="entry name" value="N-terminal nucleophile aminohydrolases (Ntn hydrolases)"/>
    <property type="match status" value="1"/>
</dbReference>
<dbReference type="FunFam" id="3.60.20.10:FF:000003">
    <property type="entry name" value="Proteasome subunit beta type-3"/>
    <property type="match status" value="1"/>
</dbReference>
<dbReference type="PANTHER" id="PTHR32194">
    <property type="entry name" value="METALLOPROTEASE TLDD"/>
    <property type="match status" value="1"/>
</dbReference>
<sequence length="197" mass="22329">MSALEYNGSAMVAMCGDRCVAIASDKRLGINLATISMDFKKIYEFSPHVYVGFAGLATDVQTVSQRLKYRVNMYEYREDRYVPPDVTLTMLSNLLYERRFGPYFIEPVVAGLKPDTFEPYIGSTDLIGCKMSTNNFLVSGTCEDQLYGACESTFRENMNPEQLFETISQCILMASDRDAISGWGCEVYIMYLILEYI</sequence>
<evidence type="ECO:0000256" key="3">
    <source>
        <dbReference type="ARBA" id="ARBA00023242"/>
    </source>
</evidence>
<proteinExistence type="inferred from homology"/>
<keyword evidence="2 4" id="KW-0647">Proteasome</keyword>
<comment type="subcellular location">
    <subcellularLocation>
        <location evidence="4">Cytoplasm</location>
    </subcellularLocation>
    <subcellularLocation>
        <location evidence="4">Nucleus</location>
    </subcellularLocation>
</comment>
<dbReference type="EMBL" id="LWCA01000321">
    <property type="protein sequence ID" value="OAF69193.1"/>
    <property type="molecule type" value="Genomic_DNA"/>
</dbReference>
<comment type="function">
    <text evidence="4">Component of the proteasome, a multicatalytic proteinase complex which is characterized by its ability to cleave peptides with Arg, Phe, Tyr, Leu, and Glu adjacent to the leaving group at neutral or slightly basic pH. The proteasome has an ATP-dependent proteolytic activity.</text>
</comment>
<gene>
    <name evidence="5" type="ORF">A3Q56_03011</name>
</gene>
<comment type="subunit">
    <text evidence="4">Component of the proteasome complex.</text>
</comment>
<dbReference type="PROSITE" id="PS51476">
    <property type="entry name" value="PROTEASOME_BETA_2"/>
    <property type="match status" value="1"/>
</dbReference>
<organism evidence="5 6">
    <name type="scientific">Intoshia linei</name>
    <dbReference type="NCBI Taxonomy" id="1819745"/>
    <lineage>
        <taxon>Eukaryota</taxon>
        <taxon>Metazoa</taxon>
        <taxon>Spiralia</taxon>
        <taxon>Lophotrochozoa</taxon>
        <taxon>Mesozoa</taxon>
        <taxon>Orthonectida</taxon>
        <taxon>Rhopaluridae</taxon>
        <taxon>Intoshia</taxon>
    </lineage>
</organism>
<reference evidence="5 6" key="1">
    <citation type="submission" date="2016-04" db="EMBL/GenBank/DDBJ databases">
        <title>The genome of Intoshia linei affirms orthonectids as highly simplified spiralians.</title>
        <authorList>
            <person name="Mikhailov K.V."/>
            <person name="Slusarev G.S."/>
            <person name="Nikitin M.A."/>
            <person name="Logacheva M.D."/>
            <person name="Penin A."/>
            <person name="Aleoshin V."/>
            <person name="Panchin Y.V."/>
        </authorList>
    </citation>
    <scope>NUCLEOTIDE SEQUENCE [LARGE SCALE GENOMIC DNA]</scope>
    <source>
        <strain evidence="5">Intl2013</strain>
        <tissue evidence="5">Whole animal</tissue>
    </source>
</reference>
<dbReference type="OrthoDB" id="204949at2759"/>
<dbReference type="GO" id="GO:0019774">
    <property type="term" value="C:proteasome core complex, beta-subunit complex"/>
    <property type="evidence" value="ECO:0007669"/>
    <property type="project" value="InterPro"/>
</dbReference>
<dbReference type="Pfam" id="PF00227">
    <property type="entry name" value="Proteasome"/>
    <property type="match status" value="1"/>
</dbReference>
<dbReference type="GO" id="GO:0043161">
    <property type="term" value="P:proteasome-mediated ubiquitin-dependent protein catabolic process"/>
    <property type="evidence" value="ECO:0007669"/>
    <property type="project" value="InterPro"/>
</dbReference>
<keyword evidence="3 4" id="KW-0539">Nucleus</keyword>
<comment type="similarity">
    <text evidence="4">Belongs to the peptidase T1B family.</text>
</comment>
<dbReference type="PANTHER" id="PTHR32194:SF10">
    <property type="entry name" value="PROTEASOME SUBUNIT BETA TYPE-3"/>
    <property type="match status" value="1"/>
</dbReference>
<keyword evidence="6" id="KW-1185">Reference proteome</keyword>